<dbReference type="OrthoDB" id="2989832at2"/>
<protein>
    <recommendedName>
        <fullName evidence="3">PepSY domain-containing protein</fullName>
    </recommendedName>
</protein>
<dbReference type="EMBL" id="SCWA01000003">
    <property type="protein sequence ID" value="TDL98618.1"/>
    <property type="molecule type" value="Genomic_DNA"/>
</dbReference>
<organism evidence="1 2">
    <name type="scientific">Macrococcus brunensis</name>
    <dbReference type="NCBI Taxonomy" id="198483"/>
    <lineage>
        <taxon>Bacteria</taxon>
        <taxon>Bacillati</taxon>
        <taxon>Bacillota</taxon>
        <taxon>Bacilli</taxon>
        <taxon>Bacillales</taxon>
        <taxon>Staphylococcaceae</taxon>
        <taxon>Macrococcus</taxon>
    </lineage>
</organism>
<evidence type="ECO:0000313" key="2">
    <source>
        <dbReference type="Proteomes" id="UP000295310"/>
    </source>
</evidence>
<dbReference type="RefSeq" id="WP_133431211.1">
    <property type="nucleotide sequence ID" value="NZ_SCWA01000003.1"/>
</dbReference>
<comment type="caution">
    <text evidence="1">The sequence shown here is derived from an EMBL/GenBank/DDBJ whole genome shotgun (WGS) entry which is preliminary data.</text>
</comment>
<sequence length="96" mass="10871">MKLKSIIAGTTLLLIAGYFFSLRYQLKNPDKVLTEIKKQYSDIEGAYIDYTPENYRKLGLETTIYRGGIITAAKEYDFIADAYSGELIDTTEITTV</sequence>
<reference evidence="1 2" key="1">
    <citation type="submission" date="2019-01" db="EMBL/GenBank/DDBJ databases">
        <title>Draft genome sequences of the type strains of six Macrococcus species.</title>
        <authorList>
            <person name="Mazhar S."/>
            <person name="Altermann E."/>
            <person name="Hill C."/>
            <person name="Mcauliffe O."/>
        </authorList>
    </citation>
    <scope>NUCLEOTIDE SEQUENCE [LARGE SCALE GENOMIC DNA]</scope>
    <source>
        <strain evidence="1 2">CCM4811</strain>
    </source>
</reference>
<evidence type="ECO:0008006" key="3">
    <source>
        <dbReference type="Google" id="ProtNLM"/>
    </source>
</evidence>
<dbReference type="Proteomes" id="UP000295310">
    <property type="component" value="Unassembled WGS sequence"/>
</dbReference>
<gene>
    <name evidence="1" type="ORF">ERX27_02245</name>
</gene>
<dbReference type="AlphaFoldDB" id="A0A4R6BFQ1"/>
<evidence type="ECO:0000313" key="1">
    <source>
        <dbReference type="EMBL" id="TDL98618.1"/>
    </source>
</evidence>
<name>A0A4R6BFQ1_9STAP</name>
<proteinExistence type="predicted"/>
<keyword evidence="2" id="KW-1185">Reference proteome</keyword>
<accession>A0A4R6BFQ1</accession>